<organism evidence="2 3">
    <name type="scientific">Planotetraspora thailandica</name>
    <dbReference type="NCBI Taxonomy" id="487172"/>
    <lineage>
        <taxon>Bacteria</taxon>
        <taxon>Bacillati</taxon>
        <taxon>Actinomycetota</taxon>
        <taxon>Actinomycetes</taxon>
        <taxon>Streptosporangiales</taxon>
        <taxon>Streptosporangiaceae</taxon>
        <taxon>Planotetraspora</taxon>
    </lineage>
</organism>
<keyword evidence="3" id="KW-1185">Reference proteome</keyword>
<feature type="compositionally biased region" description="Basic and acidic residues" evidence="1">
    <location>
        <begin position="419"/>
        <end position="431"/>
    </location>
</feature>
<protein>
    <submittedName>
        <fullName evidence="2">HEXXH motif domain-containing protein</fullName>
    </submittedName>
</protein>
<dbReference type="EMBL" id="BOOR01000005">
    <property type="protein sequence ID" value="GII52398.1"/>
    <property type="molecule type" value="Genomic_DNA"/>
</dbReference>
<feature type="region of interest" description="Disordered" evidence="1">
    <location>
        <begin position="413"/>
        <end position="447"/>
    </location>
</feature>
<dbReference type="NCBIfam" id="TIGR04267">
    <property type="entry name" value="mod_HExxH"/>
    <property type="match status" value="1"/>
</dbReference>
<comment type="caution">
    <text evidence="2">The sequence shown here is derived from an EMBL/GenBank/DDBJ whole genome shotgun (WGS) entry which is preliminary data.</text>
</comment>
<dbReference type="AlphaFoldDB" id="A0A8J3XX19"/>
<proteinExistence type="predicted"/>
<gene>
    <name evidence="2" type="ORF">Pth03_07870</name>
</gene>
<accession>A0A8J3XX19</accession>
<dbReference type="Proteomes" id="UP000605992">
    <property type="component" value="Unassembled WGS sequence"/>
</dbReference>
<name>A0A8J3XX19_9ACTN</name>
<sequence length="447" mass="48037">MNLSTHRISDQAFSRLAAGGGGRSAVLELSAAQRSKHRLLIRALVEEARAARHPHAGLAAQAYGLLSEIEERAPKDVDRFLCHPAVGAWALRTCRSLLSGQDGSGEDPGRLAALAVGVAASLGVDCHTSIPAHEGTIILPGLGRVALPGGVHGLVDATVRSSGGSVRLDVGGSTVWMDSASDAGLWHAIHRVHIADEFSPLIDDLDPYRWPQEDVAPSPLTGSQLKSWESHLADAWRILTAEHWSVAEEAAAIISVLTPITSSSTTQRSASSRELFGTIALSDPLDGLTLAATLAHELQHAKLHALTDVVRLSLPDDGRRYYAPWRPDPRPVNGLIHGAYAFLGVAGFWRRQHHRQRGESAFRAQVEFARWREAAYLVTETLLGSAGLTDAGKAFVGETHRTLEAWQAEPVEPAAAAAARRESEAHLDAWTRRNGATAAPGRPDRRR</sequence>
<evidence type="ECO:0000313" key="2">
    <source>
        <dbReference type="EMBL" id="GII52398.1"/>
    </source>
</evidence>
<dbReference type="InterPro" id="IPR026337">
    <property type="entry name" value="AKG_HExxH"/>
</dbReference>
<reference evidence="2" key="1">
    <citation type="submission" date="2021-01" db="EMBL/GenBank/DDBJ databases">
        <title>Whole genome shotgun sequence of Planotetraspora thailandica NBRC 104271.</title>
        <authorList>
            <person name="Komaki H."/>
            <person name="Tamura T."/>
        </authorList>
    </citation>
    <scope>NUCLEOTIDE SEQUENCE</scope>
    <source>
        <strain evidence="2">NBRC 104271</strain>
    </source>
</reference>
<dbReference type="RefSeq" id="WP_203942690.1">
    <property type="nucleotide sequence ID" value="NZ_BOOR01000005.1"/>
</dbReference>
<evidence type="ECO:0000313" key="3">
    <source>
        <dbReference type="Proteomes" id="UP000605992"/>
    </source>
</evidence>
<evidence type="ECO:0000256" key="1">
    <source>
        <dbReference type="SAM" id="MobiDB-lite"/>
    </source>
</evidence>